<evidence type="ECO:0000256" key="1">
    <source>
        <dbReference type="ARBA" id="ARBA00004141"/>
    </source>
</evidence>
<dbReference type="InterPro" id="IPR002490">
    <property type="entry name" value="V-ATPase_116kDa_su"/>
</dbReference>
<evidence type="ECO:0000256" key="2">
    <source>
        <dbReference type="ARBA" id="ARBA00009904"/>
    </source>
</evidence>
<evidence type="ECO:0000256" key="7">
    <source>
        <dbReference type="ARBA" id="ARBA00023136"/>
    </source>
</evidence>
<keyword evidence="4 8" id="KW-0812">Transmembrane</keyword>
<keyword evidence="7 8" id="KW-0472">Membrane</keyword>
<dbReference type="GO" id="GO:0051117">
    <property type="term" value="F:ATPase binding"/>
    <property type="evidence" value="ECO:0007669"/>
    <property type="project" value="TreeGrafter"/>
</dbReference>
<comment type="function">
    <text evidence="8">Essential component of the vacuolar proton pump (V-ATPase), a multimeric enzyme that catalyzes the translocation of protons across the membranes. Required for assembly and activity of the V-ATPase.</text>
</comment>
<evidence type="ECO:0000256" key="3">
    <source>
        <dbReference type="ARBA" id="ARBA00022448"/>
    </source>
</evidence>
<feature type="region of interest" description="Disordered" evidence="9">
    <location>
        <begin position="66"/>
        <end position="89"/>
    </location>
</feature>
<evidence type="ECO:0000256" key="5">
    <source>
        <dbReference type="ARBA" id="ARBA00022989"/>
    </source>
</evidence>
<feature type="transmembrane region" description="Helical" evidence="8">
    <location>
        <begin position="24"/>
        <end position="43"/>
    </location>
</feature>
<comment type="caution">
    <text evidence="10">The sequence shown here is derived from an EMBL/GenBank/DDBJ whole genome shotgun (WGS) entry which is preliminary data.</text>
</comment>
<dbReference type="AlphaFoldDB" id="A0A9P0Q094"/>
<dbReference type="PANTHER" id="PTHR11629">
    <property type="entry name" value="VACUOLAR PROTON ATPASES"/>
    <property type="match status" value="1"/>
</dbReference>
<dbReference type="OrthoDB" id="10264220at2759"/>
<dbReference type="GO" id="GO:0005886">
    <property type="term" value="C:plasma membrane"/>
    <property type="evidence" value="ECO:0007669"/>
    <property type="project" value="TreeGrafter"/>
</dbReference>
<evidence type="ECO:0000256" key="9">
    <source>
        <dbReference type="SAM" id="MobiDB-lite"/>
    </source>
</evidence>
<dbReference type="GO" id="GO:0007035">
    <property type="term" value="P:vacuolar acidification"/>
    <property type="evidence" value="ECO:0007669"/>
    <property type="project" value="TreeGrafter"/>
</dbReference>
<comment type="caution">
    <text evidence="8">Lacks conserved residue(s) required for the propagation of feature annotation.</text>
</comment>
<keyword evidence="8" id="KW-0375">Hydrogen ion transport</keyword>
<dbReference type="PANTHER" id="PTHR11629:SF63">
    <property type="entry name" value="V-TYPE PROTON ATPASE SUBUNIT A"/>
    <property type="match status" value="1"/>
</dbReference>
<dbReference type="GO" id="GO:0033179">
    <property type="term" value="C:proton-transporting V-type ATPase, V0 domain"/>
    <property type="evidence" value="ECO:0007669"/>
    <property type="project" value="InterPro"/>
</dbReference>
<sequence length="139" mass="15354">MVLQKATPYEPKCKTSNMFAGQIGLQYLLFYIAMICVPWMLLAKPVLIMRKRKQAHAYSVTHQQMASATENGDAQQTGGGTGGHGEGHDEEPLGEIFIHQAIHTIEYVLGSVSHTASYLRCGRSHLLTLVSTISIHKLF</sequence>
<dbReference type="Pfam" id="PF01496">
    <property type="entry name" value="V_ATPase_I"/>
    <property type="match status" value="1"/>
</dbReference>
<comment type="subcellular location">
    <subcellularLocation>
        <location evidence="1">Membrane</location>
        <topology evidence="1">Multi-pass membrane protein</topology>
    </subcellularLocation>
</comment>
<comment type="similarity">
    <text evidence="2 8">Belongs to the V-ATPase 116 kDa subunit family.</text>
</comment>
<keyword evidence="6 8" id="KW-0406">Ion transport</keyword>
<dbReference type="GO" id="GO:0016471">
    <property type="term" value="C:vacuolar proton-transporting V-type ATPase complex"/>
    <property type="evidence" value="ECO:0007669"/>
    <property type="project" value="TreeGrafter"/>
</dbReference>
<evidence type="ECO:0000256" key="4">
    <source>
        <dbReference type="ARBA" id="ARBA00022692"/>
    </source>
</evidence>
<keyword evidence="11" id="KW-1185">Reference proteome</keyword>
<dbReference type="Proteomes" id="UP001152888">
    <property type="component" value="Unassembled WGS sequence"/>
</dbReference>
<gene>
    <name evidence="10" type="ORF">ACAOBT_LOCUS27669</name>
</gene>
<dbReference type="EMBL" id="CAKOFQ010007560">
    <property type="protein sequence ID" value="CAH2003855.1"/>
    <property type="molecule type" value="Genomic_DNA"/>
</dbReference>
<protein>
    <recommendedName>
        <fullName evidence="8">V-type proton ATPase subunit a</fullName>
    </recommendedName>
</protein>
<evidence type="ECO:0000256" key="6">
    <source>
        <dbReference type="ARBA" id="ARBA00023065"/>
    </source>
</evidence>
<name>A0A9P0Q094_ACAOB</name>
<dbReference type="GO" id="GO:0046961">
    <property type="term" value="F:proton-transporting ATPase activity, rotational mechanism"/>
    <property type="evidence" value="ECO:0007669"/>
    <property type="project" value="InterPro"/>
</dbReference>
<reference evidence="10" key="1">
    <citation type="submission" date="2022-03" db="EMBL/GenBank/DDBJ databases">
        <authorList>
            <person name="Sayadi A."/>
        </authorList>
    </citation>
    <scope>NUCLEOTIDE SEQUENCE</scope>
</reference>
<evidence type="ECO:0000313" key="11">
    <source>
        <dbReference type="Proteomes" id="UP001152888"/>
    </source>
</evidence>
<evidence type="ECO:0000313" key="10">
    <source>
        <dbReference type="EMBL" id="CAH2003855.1"/>
    </source>
</evidence>
<keyword evidence="5 8" id="KW-1133">Transmembrane helix</keyword>
<accession>A0A9P0Q094</accession>
<evidence type="ECO:0000256" key="8">
    <source>
        <dbReference type="RuleBase" id="RU361189"/>
    </source>
</evidence>
<keyword evidence="3 8" id="KW-0813">Transport</keyword>
<proteinExistence type="inferred from homology"/>
<organism evidence="10 11">
    <name type="scientific">Acanthoscelides obtectus</name>
    <name type="common">Bean weevil</name>
    <name type="synonym">Bruchus obtectus</name>
    <dbReference type="NCBI Taxonomy" id="200917"/>
    <lineage>
        <taxon>Eukaryota</taxon>
        <taxon>Metazoa</taxon>
        <taxon>Ecdysozoa</taxon>
        <taxon>Arthropoda</taxon>
        <taxon>Hexapoda</taxon>
        <taxon>Insecta</taxon>
        <taxon>Pterygota</taxon>
        <taxon>Neoptera</taxon>
        <taxon>Endopterygota</taxon>
        <taxon>Coleoptera</taxon>
        <taxon>Polyphaga</taxon>
        <taxon>Cucujiformia</taxon>
        <taxon>Chrysomeloidea</taxon>
        <taxon>Chrysomelidae</taxon>
        <taxon>Bruchinae</taxon>
        <taxon>Bruchini</taxon>
        <taxon>Acanthoscelides</taxon>
    </lineage>
</organism>